<dbReference type="Proteomes" id="UP001165190">
    <property type="component" value="Unassembled WGS sequence"/>
</dbReference>
<dbReference type="SUPFAM" id="SSF49363">
    <property type="entry name" value="Purple acid phosphatase, N-terminal domain"/>
    <property type="match status" value="1"/>
</dbReference>
<dbReference type="Pfam" id="PF16656">
    <property type="entry name" value="Pur_ac_phosph_N"/>
    <property type="match status" value="1"/>
</dbReference>
<evidence type="ECO:0000256" key="2">
    <source>
        <dbReference type="ARBA" id="ARBA00001947"/>
    </source>
</evidence>
<evidence type="ECO:0000313" key="15">
    <source>
        <dbReference type="EMBL" id="GMI83581.1"/>
    </source>
</evidence>
<dbReference type="OrthoDB" id="45007at2759"/>
<dbReference type="GO" id="GO:0046872">
    <property type="term" value="F:metal ion binding"/>
    <property type="evidence" value="ECO:0007669"/>
    <property type="project" value="UniProtKB-KW"/>
</dbReference>
<dbReference type="Gene3D" id="3.60.21.10">
    <property type="match status" value="1"/>
</dbReference>
<dbReference type="InterPro" id="IPR008963">
    <property type="entry name" value="Purple_acid_Pase-like_N"/>
</dbReference>
<evidence type="ECO:0000313" key="16">
    <source>
        <dbReference type="Proteomes" id="UP001165190"/>
    </source>
</evidence>
<gene>
    <name evidence="15" type="ORF">HRI_002027400</name>
</gene>
<keyword evidence="5" id="KW-0479">Metal-binding</keyword>
<dbReference type="InterPro" id="IPR041792">
    <property type="entry name" value="MPP_PAP"/>
</dbReference>
<comment type="similarity">
    <text evidence="4 11">Belongs to the metallophosphoesterase superfamily. Purple acid phosphatase family.</text>
</comment>
<keyword evidence="8" id="KW-0862">Zinc</keyword>
<comment type="caution">
    <text evidence="15">The sequence shown here is derived from an EMBL/GenBank/DDBJ whole genome shotgun (WGS) entry which is preliminary data.</text>
</comment>
<dbReference type="SUPFAM" id="SSF56300">
    <property type="entry name" value="Metallo-dependent phosphatases"/>
    <property type="match status" value="1"/>
</dbReference>
<keyword evidence="6 11" id="KW-0732">Signal</keyword>
<keyword evidence="10" id="KW-0325">Glycoprotein</keyword>
<dbReference type="GO" id="GO:0003993">
    <property type="term" value="F:acid phosphatase activity"/>
    <property type="evidence" value="ECO:0007669"/>
    <property type="project" value="UniProtKB-EC"/>
</dbReference>
<reference evidence="15" key="1">
    <citation type="submission" date="2023-05" db="EMBL/GenBank/DDBJ databases">
        <title>Genome and transcriptome analyses reveal genes involved in the formation of fine ridges on petal epidermal cells in Hibiscus trionum.</title>
        <authorList>
            <person name="Koshimizu S."/>
            <person name="Masuda S."/>
            <person name="Ishii T."/>
            <person name="Shirasu K."/>
            <person name="Hoshino A."/>
            <person name="Arita M."/>
        </authorList>
    </citation>
    <scope>NUCLEOTIDE SEQUENCE</scope>
    <source>
        <strain evidence="15">Hamamatsu line</strain>
    </source>
</reference>
<dbReference type="InterPro" id="IPR015914">
    <property type="entry name" value="PAPs_N"/>
</dbReference>
<keyword evidence="16" id="KW-1185">Reference proteome</keyword>
<dbReference type="PANTHER" id="PTHR22953:SF86">
    <property type="entry name" value="PURPLE ACID PHOSPHATASE 10"/>
    <property type="match status" value="1"/>
</dbReference>
<protein>
    <recommendedName>
        <fullName evidence="11">Purple acid phosphatase</fullName>
        <ecNumber evidence="11">3.1.3.2</ecNumber>
    </recommendedName>
</protein>
<organism evidence="15 16">
    <name type="scientific">Hibiscus trionum</name>
    <name type="common">Flower of an hour</name>
    <dbReference type="NCBI Taxonomy" id="183268"/>
    <lineage>
        <taxon>Eukaryota</taxon>
        <taxon>Viridiplantae</taxon>
        <taxon>Streptophyta</taxon>
        <taxon>Embryophyta</taxon>
        <taxon>Tracheophyta</taxon>
        <taxon>Spermatophyta</taxon>
        <taxon>Magnoliopsida</taxon>
        <taxon>eudicotyledons</taxon>
        <taxon>Gunneridae</taxon>
        <taxon>Pentapetalae</taxon>
        <taxon>rosids</taxon>
        <taxon>malvids</taxon>
        <taxon>Malvales</taxon>
        <taxon>Malvaceae</taxon>
        <taxon>Malvoideae</taxon>
        <taxon>Hibiscus</taxon>
    </lineage>
</organism>
<evidence type="ECO:0000256" key="5">
    <source>
        <dbReference type="ARBA" id="ARBA00022723"/>
    </source>
</evidence>
<evidence type="ECO:0000256" key="9">
    <source>
        <dbReference type="ARBA" id="ARBA00023004"/>
    </source>
</evidence>
<comment type="cofactor">
    <cofactor evidence="2">
        <name>Zn(2+)</name>
        <dbReference type="ChEBI" id="CHEBI:29105"/>
    </cofactor>
</comment>
<dbReference type="AlphaFoldDB" id="A0A9W7HUF0"/>
<comment type="catalytic activity">
    <reaction evidence="1 11">
        <text>a phosphate monoester + H2O = an alcohol + phosphate</text>
        <dbReference type="Rhea" id="RHEA:15017"/>
        <dbReference type="ChEBI" id="CHEBI:15377"/>
        <dbReference type="ChEBI" id="CHEBI:30879"/>
        <dbReference type="ChEBI" id="CHEBI:43474"/>
        <dbReference type="ChEBI" id="CHEBI:67140"/>
        <dbReference type="EC" id="3.1.3.2"/>
    </reaction>
</comment>
<evidence type="ECO:0000256" key="1">
    <source>
        <dbReference type="ARBA" id="ARBA00000032"/>
    </source>
</evidence>
<evidence type="ECO:0000256" key="10">
    <source>
        <dbReference type="ARBA" id="ARBA00023180"/>
    </source>
</evidence>
<dbReference type="InterPro" id="IPR039331">
    <property type="entry name" value="PAPs-like"/>
</dbReference>
<feature type="domain" description="Purple acid phosphatase C-terminal" evidence="13">
    <location>
        <begin position="382"/>
        <end position="441"/>
    </location>
</feature>
<feature type="signal peptide" evidence="11">
    <location>
        <begin position="1"/>
        <end position="22"/>
    </location>
</feature>
<proteinExistence type="inferred from homology"/>
<dbReference type="Pfam" id="PF00149">
    <property type="entry name" value="Metallophos"/>
    <property type="match status" value="1"/>
</dbReference>
<evidence type="ECO:0000256" key="4">
    <source>
        <dbReference type="ARBA" id="ARBA00008723"/>
    </source>
</evidence>
<dbReference type="EMBL" id="BSYR01000019">
    <property type="protein sequence ID" value="GMI83581.1"/>
    <property type="molecule type" value="Genomic_DNA"/>
</dbReference>
<dbReference type="EC" id="3.1.3.2" evidence="11"/>
<keyword evidence="7 11" id="KW-0378">Hydrolase</keyword>
<evidence type="ECO:0000259" key="14">
    <source>
        <dbReference type="Pfam" id="PF16656"/>
    </source>
</evidence>
<keyword evidence="9" id="KW-0408">Iron</keyword>
<dbReference type="InterPro" id="IPR025733">
    <property type="entry name" value="PAPs_C"/>
</dbReference>
<feature type="chain" id="PRO_5041018163" description="Purple acid phosphatase" evidence="11">
    <location>
        <begin position="23"/>
        <end position="464"/>
    </location>
</feature>
<evidence type="ECO:0000256" key="11">
    <source>
        <dbReference type="RuleBase" id="RU361203"/>
    </source>
</evidence>
<dbReference type="InterPro" id="IPR029052">
    <property type="entry name" value="Metallo-depent_PP-like"/>
</dbReference>
<dbReference type="FunFam" id="3.60.21.10:FF:000034">
    <property type="entry name" value="Fe(3+)-Zn(2+) purple acid phosphatase"/>
    <property type="match status" value="1"/>
</dbReference>
<feature type="domain" description="Calcineurin-like phosphoesterase" evidence="12">
    <location>
        <begin position="158"/>
        <end position="356"/>
    </location>
</feature>
<evidence type="ECO:0000256" key="6">
    <source>
        <dbReference type="ARBA" id="ARBA00022729"/>
    </source>
</evidence>
<accession>A0A9W7HUF0</accession>
<dbReference type="CDD" id="cd00839">
    <property type="entry name" value="MPP_PAPs"/>
    <property type="match status" value="1"/>
</dbReference>
<evidence type="ECO:0000256" key="8">
    <source>
        <dbReference type="ARBA" id="ARBA00022833"/>
    </source>
</evidence>
<name>A0A9W7HUF0_HIBTR</name>
<evidence type="ECO:0000259" key="12">
    <source>
        <dbReference type="Pfam" id="PF00149"/>
    </source>
</evidence>
<evidence type="ECO:0000256" key="7">
    <source>
        <dbReference type="ARBA" id="ARBA00022801"/>
    </source>
</evidence>
<evidence type="ECO:0000259" key="13">
    <source>
        <dbReference type="Pfam" id="PF14008"/>
    </source>
</evidence>
<sequence length="464" mass="53680">MKSLSSFVVIVVVLVLNSAVFCHGGNTSVYVRKVEKTVDMPLDSDVFRVPLGYNAPQQVHITQGDRDGKAMIVSWVTQDKPGSSAVLYWSENGKLKKKAEGKFNTYSFYNYTSGYIHHCTIRNLEYNTKYYYEVGLDHTRRKFWFTTPPEVGPNVPYTFGLIGDLGQTFDSNSTLTHYEQNPQKGQTVLFVGDLSYADNYPFHNNVRWDSWGRFVERSVAYQPWIWTAGNHEIDFAPEIGESEPFKPYTHRYHVPYRASNSTAPFWYSIKRASAYIIVLSTYSAYAKYTPQYKWLKAELPKVNRSETPWLIVLMHSPWYNSYNYHYMEGETMRVMFEPWFVRYKVDVVFAGHVHAYERSERVSNIEYNVVNGICTPVKDQSAPVYITIGDGGNLEGLATNMTEPQPAYSAYREASFGHAMFDIKNRTHAYYSWHRNHDGTAVEADSMWFFNRYWHPVDESSAAQ</sequence>
<dbReference type="Pfam" id="PF14008">
    <property type="entry name" value="Metallophos_C"/>
    <property type="match status" value="1"/>
</dbReference>
<comment type="cofactor">
    <cofactor evidence="3">
        <name>Fe cation</name>
        <dbReference type="ChEBI" id="CHEBI:24875"/>
    </cofactor>
</comment>
<evidence type="ECO:0000256" key="3">
    <source>
        <dbReference type="ARBA" id="ARBA00001962"/>
    </source>
</evidence>
<dbReference type="FunFam" id="2.60.40.380:FF:000001">
    <property type="entry name" value="Fe(3+)-Zn(2+) purple acid phosphatase"/>
    <property type="match status" value="1"/>
</dbReference>
<dbReference type="InterPro" id="IPR004843">
    <property type="entry name" value="Calcineurin-like_PHP"/>
</dbReference>
<feature type="domain" description="Purple acid phosphatase N-terminal" evidence="14">
    <location>
        <begin position="56"/>
        <end position="147"/>
    </location>
</feature>
<dbReference type="PANTHER" id="PTHR22953">
    <property type="entry name" value="ACID PHOSPHATASE RELATED"/>
    <property type="match status" value="1"/>
</dbReference>
<dbReference type="Gene3D" id="2.60.40.380">
    <property type="entry name" value="Purple acid phosphatase-like, N-terminal"/>
    <property type="match status" value="1"/>
</dbReference>